<protein>
    <submittedName>
        <fullName evidence="1">Putative rRNA methylase</fullName>
    </submittedName>
</protein>
<dbReference type="PANTHER" id="PTHR35276:SF1">
    <property type="entry name" value="TRNA (MNM(5)S(2)U34)-METHYLTRANSFERASE, CHLOROPLASTIC"/>
    <property type="match status" value="1"/>
</dbReference>
<dbReference type="RefSeq" id="WP_074572230.1">
    <property type="nucleotide sequence ID" value="NZ_FNJQ01000014.1"/>
</dbReference>
<dbReference type="CDD" id="cd02440">
    <property type="entry name" value="AdoMet_MTases"/>
    <property type="match status" value="1"/>
</dbReference>
<dbReference type="InterPro" id="IPR010719">
    <property type="entry name" value="MnmM_MeTrfase"/>
</dbReference>
<dbReference type="Pfam" id="PF06962">
    <property type="entry name" value="rRNA_methylase"/>
    <property type="match status" value="1"/>
</dbReference>
<keyword evidence="1" id="KW-0808">Transferase</keyword>
<dbReference type="InterPro" id="IPR029063">
    <property type="entry name" value="SAM-dependent_MTases_sf"/>
</dbReference>
<dbReference type="SUPFAM" id="SSF53335">
    <property type="entry name" value="S-adenosyl-L-methionine-dependent methyltransferases"/>
    <property type="match status" value="1"/>
</dbReference>
<name>A0A1H0RVS3_SELRU</name>
<keyword evidence="1" id="KW-0489">Methyltransferase</keyword>
<gene>
    <name evidence="1" type="ORF">SAMN05216366_11435</name>
</gene>
<dbReference type="PANTHER" id="PTHR35276">
    <property type="entry name" value="S-ADENOSYL-L-METHIONINE-DEPENDENT METHYLTRANSFERASES SUPERFAMILY PROTEIN"/>
    <property type="match status" value="1"/>
</dbReference>
<evidence type="ECO:0000313" key="2">
    <source>
        <dbReference type="Proteomes" id="UP000182412"/>
    </source>
</evidence>
<accession>A0A1H0RVS3</accession>
<dbReference type="GO" id="GO:0032259">
    <property type="term" value="P:methylation"/>
    <property type="evidence" value="ECO:0007669"/>
    <property type="project" value="UniProtKB-KW"/>
</dbReference>
<dbReference type="Proteomes" id="UP000182412">
    <property type="component" value="Unassembled WGS sequence"/>
</dbReference>
<dbReference type="Gene3D" id="3.40.50.150">
    <property type="entry name" value="Vaccinia Virus protein VP39"/>
    <property type="match status" value="1"/>
</dbReference>
<dbReference type="OrthoDB" id="9792989at2"/>
<proteinExistence type="predicted"/>
<dbReference type="GO" id="GO:0008168">
    <property type="term" value="F:methyltransferase activity"/>
    <property type="evidence" value="ECO:0007669"/>
    <property type="project" value="UniProtKB-KW"/>
</dbReference>
<dbReference type="AlphaFoldDB" id="A0A1H0RVS3"/>
<organism evidence="1 2">
    <name type="scientific">Selenomonas ruminantium</name>
    <dbReference type="NCBI Taxonomy" id="971"/>
    <lineage>
        <taxon>Bacteria</taxon>
        <taxon>Bacillati</taxon>
        <taxon>Bacillota</taxon>
        <taxon>Negativicutes</taxon>
        <taxon>Selenomonadales</taxon>
        <taxon>Selenomonadaceae</taxon>
        <taxon>Selenomonas</taxon>
    </lineage>
</organism>
<evidence type="ECO:0000313" key="1">
    <source>
        <dbReference type="EMBL" id="SDP33672.1"/>
    </source>
</evidence>
<dbReference type="EMBL" id="FNJQ01000014">
    <property type="protein sequence ID" value="SDP33672.1"/>
    <property type="molecule type" value="Genomic_DNA"/>
</dbReference>
<reference evidence="1 2" key="1">
    <citation type="submission" date="2016-10" db="EMBL/GenBank/DDBJ databases">
        <authorList>
            <person name="de Groot N.N."/>
        </authorList>
    </citation>
    <scope>NUCLEOTIDE SEQUENCE [LARGE SCALE GENOMIC DNA]</scope>
    <source>
        <strain evidence="1 2">S137</strain>
    </source>
</reference>
<sequence length="186" mass="20470">MQTVSNVINLVQQSILPALAGANVIVDATAGNGNDTLFLAEHGPDQAKIYAFDIQQAALEHTRLKTAAYASRIEYILASHAEIDKQVPGNIDVAMFNLGYLPGEEHKVTTVKESTRMAVEQVLDKLSINGICIIVAYPGHEAGAQEAVMLEEFLGNLPRRDYTVGCYRLLNHRQTAPYAYMVERVR</sequence>